<proteinExistence type="predicted"/>
<dbReference type="SUPFAM" id="SSF54001">
    <property type="entry name" value="Cysteine proteinases"/>
    <property type="match status" value="1"/>
</dbReference>
<name>A0ABW3XL56_9ACTN</name>
<gene>
    <name evidence="2" type="ORF">ACFQ5X_29015</name>
</gene>
<evidence type="ECO:0000313" key="3">
    <source>
        <dbReference type="Proteomes" id="UP001597058"/>
    </source>
</evidence>
<comment type="caution">
    <text evidence="2">The sequence shown here is derived from an EMBL/GenBank/DDBJ whole genome shotgun (WGS) entry which is preliminary data.</text>
</comment>
<dbReference type="RefSeq" id="WP_381329363.1">
    <property type="nucleotide sequence ID" value="NZ_JBHTMM010000043.1"/>
</dbReference>
<evidence type="ECO:0000256" key="1">
    <source>
        <dbReference type="SAM" id="MobiDB-lite"/>
    </source>
</evidence>
<feature type="region of interest" description="Disordered" evidence="1">
    <location>
        <begin position="249"/>
        <end position="279"/>
    </location>
</feature>
<evidence type="ECO:0000313" key="2">
    <source>
        <dbReference type="EMBL" id="MFD1309890.1"/>
    </source>
</evidence>
<dbReference type="InterPro" id="IPR038765">
    <property type="entry name" value="Papain-like_cys_pep_sf"/>
</dbReference>
<sequence>MTFTFHGGKLPAQPARPQLKLSAVLGERLAAPPAAVDWQDDRIVWPMYANDRVGCCTCAGVGHLVNQLTFYGTGAEMQPAESSVLGMYSAITGYNPAKPSSDAGAYCQDVLAYWRKTGLEGHKIAAYASLDVSNLTEIKQAISIFGTVYVGLNFPDSAMEQFNNDQPWDVVKGAKLEGGHCVIVGAYGSGKLGLVTWGAETTMTEAFWRKYVDEAWVVLDADGLTKAASYFTGAASFYALGAQFAALTGEKNPIPTPQPQPTPTPPPAPAPSPAPDLDPRLVQAAQLMSGWAHDNHVTGA</sequence>
<dbReference type="EMBL" id="JBHTMM010000043">
    <property type="protein sequence ID" value="MFD1309890.1"/>
    <property type="molecule type" value="Genomic_DNA"/>
</dbReference>
<evidence type="ECO:0008006" key="4">
    <source>
        <dbReference type="Google" id="ProtNLM"/>
    </source>
</evidence>
<reference evidence="3" key="1">
    <citation type="journal article" date="2019" name="Int. J. Syst. Evol. Microbiol.">
        <title>The Global Catalogue of Microorganisms (GCM) 10K type strain sequencing project: providing services to taxonomists for standard genome sequencing and annotation.</title>
        <authorList>
            <consortium name="The Broad Institute Genomics Platform"/>
            <consortium name="The Broad Institute Genome Sequencing Center for Infectious Disease"/>
            <person name="Wu L."/>
            <person name="Ma J."/>
        </authorList>
    </citation>
    <scope>NUCLEOTIDE SEQUENCE [LARGE SCALE GENOMIC DNA]</scope>
    <source>
        <strain evidence="3">CGMCC 4.7020</strain>
    </source>
</reference>
<protein>
    <recommendedName>
        <fullName evidence="4">Peptidase C39-like domain-containing protein</fullName>
    </recommendedName>
</protein>
<feature type="compositionally biased region" description="Pro residues" evidence="1">
    <location>
        <begin position="254"/>
        <end position="276"/>
    </location>
</feature>
<organism evidence="2 3">
    <name type="scientific">Streptomyces kaempferi</name>
    <dbReference type="NCBI Taxonomy" id="333725"/>
    <lineage>
        <taxon>Bacteria</taxon>
        <taxon>Bacillati</taxon>
        <taxon>Actinomycetota</taxon>
        <taxon>Actinomycetes</taxon>
        <taxon>Kitasatosporales</taxon>
        <taxon>Streptomycetaceae</taxon>
        <taxon>Streptomyces</taxon>
    </lineage>
</organism>
<accession>A0ABW3XL56</accession>
<dbReference type="Proteomes" id="UP001597058">
    <property type="component" value="Unassembled WGS sequence"/>
</dbReference>
<keyword evidence="3" id="KW-1185">Reference proteome</keyword>